<dbReference type="OrthoDB" id="5523185at2"/>
<keyword evidence="2" id="KW-0732">Signal</keyword>
<feature type="region of interest" description="Disordered" evidence="1">
    <location>
        <begin position="32"/>
        <end position="75"/>
    </location>
</feature>
<dbReference type="Proteomes" id="UP000321595">
    <property type="component" value="Chromosome"/>
</dbReference>
<reference evidence="3 4" key="1">
    <citation type="submission" date="2019-08" db="EMBL/GenBank/DDBJ databases">
        <authorList>
            <person name="Liang Q."/>
        </authorList>
    </citation>
    <scope>NUCLEOTIDE SEQUENCE [LARGE SCALE GENOMIC DNA]</scope>
    <source>
        <strain evidence="3 4">V1718</strain>
    </source>
</reference>
<dbReference type="SUPFAM" id="SSF82185">
    <property type="entry name" value="Histone H3 K4-specific methyltransferase SET7/9 N-terminal domain"/>
    <property type="match status" value="1"/>
</dbReference>
<accession>A0A5B8Y0B3</accession>
<keyword evidence="4" id="KW-1185">Reference proteome</keyword>
<dbReference type="EMBL" id="CP042467">
    <property type="protein sequence ID" value="QED29773.1"/>
    <property type="molecule type" value="Genomic_DNA"/>
</dbReference>
<protein>
    <recommendedName>
        <fullName evidence="5">MORN repeat variant</fullName>
    </recommendedName>
</protein>
<feature type="compositionally biased region" description="Basic residues" evidence="1">
    <location>
        <begin position="38"/>
        <end position="53"/>
    </location>
</feature>
<name>A0A5B8Y0B3_9DELT</name>
<sequence>MKAPIIFLLTLGLLLPATLTFGAKDAEAQQILRDSRTSGKRTHKQAGKRHKREARRDTRTERRTTRTTTHRSGHVVHRPVHRHNVTHHRSRVHHRDYRHRTHVRYGRYGHTWGYRYVWRPRYYSWGTREVHHHHRPVVIHIEEPEPELPELECGPRTEMRQTERETWCATDRGHRHGPYVRYHQNGDVAQEGWYEYGTKEGIWMSYHTNGAIKSEGAFQNNLRVGIWTNYNRDGEQISATEYQ</sequence>
<evidence type="ECO:0000313" key="4">
    <source>
        <dbReference type="Proteomes" id="UP000321595"/>
    </source>
</evidence>
<dbReference type="AlphaFoldDB" id="A0A5B8Y0B3"/>
<organism evidence="3 4">
    <name type="scientific">Microvenator marinus</name>
    <dbReference type="NCBI Taxonomy" id="2600177"/>
    <lineage>
        <taxon>Bacteria</taxon>
        <taxon>Deltaproteobacteria</taxon>
        <taxon>Bradymonadales</taxon>
        <taxon>Microvenatoraceae</taxon>
        <taxon>Microvenator</taxon>
    </lineage>
</organism>
<dbReference type="KEGG" id="bbae:FRD01_21570"/>
<evidence type="ECO:0008006" key="5">
    <source>
        <dbReference type="Google" id="ProtNLM"/>
    </source>
</evidence>
<evidence type="ECO:0000256" key="1">
    <source>
        <dbReference type="SAM" id="MobiDB-lite"/>
    </source>
</evidence>
<feature type="chain" id="PRO_5023013793" description="MORN repeat variant" evidence="2">
    <location>
        <begin position="29"/>
        <end position="243"/>
    </location>
</feature>
<feature type="signal peptide" evidence="2">
    <location>
        <begin position="1"/>
        <end position="28"/>
    </location>
</feature>
<evidence type="ECO:0000256" key="2">
    <source>
        <dbReference type="SAM" id="SignalP"/>
    </source>
</evidence>
<gene>
    <name evidence="3" type="ORF">FRD01_21570</name>
</gene>
<dbReference type="Gene3D" id="3.90.930.1">
    <property type="match status" value="1"/>
</dbReference>
<feature type="compositionally biased region" description="Basic and acidic residues" evidence="1">
    <location>
        <begin position="54"/>
        <end position="64"/>
    </location>
</feature>
<proteinExistence type="predicted"/>
<evidence type="ECO:0000313" key="3">
    <source>
        <dbReference type="EMBL" id="QED29773.1"/>
    </source>
</evidence>
<dbReference type="RefSeq" id="WP_146963006.1">
    <property type="nucleotide sequence ID" value="NZ_CP042467.1"/>
</dbReference>